<feature type="region of interest" description="Disordered" evidence="1">
    <location>
        <begin position="30"/>
        <end position="62"/>
    </location>
</feature>
<evidence type="ECO:0000256" key="2">
    <source>
        <dbReference type="SAM" id="SignalP"/>
    </source>
</evidence>
<dbReference type="OrthoDB" id="1141916at2"/>
<sequence>MNVMTSIYRYALALCMVAAAGALSAQNASTSSGVRRVGGDDKRPASQAQVSDRMQMRQAADSRVPDDDAQWMKVVYRSLDLAKVPNASLYYPQEVVDGQENLFRIIMNRFASGELTAYEYLDGREMFTEQYRVNPVDVLERFHVPYTEAGSGARRRYVVEESDVPCNEVLSYYIIERWELDRSTTRMTTTVQALCPVLHRAGDFGGEDVRYPMFWIKMDDLRPYLLSTTTFVDDDNNASRYTYDDFFALSLYDGEIYKTRNLRNLSMMQMYPDPDDRRRAQDSIQHRLETFDDMMWVPTREEVQARGGAESADSVAVGEYRKEAKPASHSRKPAKVKAPKKPKSSADSGAKRSVRRRR</sequence>
<evidence type="ECO:0000313" key="3">
    <source>
        <dbReference type="EMBL" id="QCD34399.1"/>
    </source>
</evidence>
<gene>
    <name evidence="4" type="primary">gldN</name>
    <name evidence="3" type="ORF">E7746_00115</name>
    <name evidence="4" type="ORF">E7746_14400</name>
</gene>
<feature type="chain" id="PRO_5044607082" evidence="2">
    <location>
        <begin position="25"/>
        <end position="358"/>
    </location>
</feature>
<dbReference type="KEGG" id="mgod:E7746_14400"/>
<dbReference type="EMBL" id="CP039393">
    <property type="protein sequence ID" value="QCD34399.1"/>
    <property type="molecule type" value="Genomic_DNA"/>
</dbReference>
<keyword evidence="5" id="KW-1185">Reference proteome</keyword>
<protein>
    <submittedName>
        <fullName evidence="4">Gliding motility protein GldN</fullName>
    </submittedName>
</protein>
<evidence type="ECO:0000313" key="5">
    <source>
        <dbReference type="Proteomes" id="UP000297031"/>
    </source>
</evidence>
<feature type="region of interest" description="Disordered" evidence="1">
    <location>
        <begin position="302"/>
        <end position="358"/>
    </location>
</feature>
<dbReference type="AlphaFoldDB" id="A0A4P7VRL4"/>
<reference evidence="4 5" key="1">
    <citation type="submission" date="2019-02" db="EMBL/GenBank/DDBJ databases">
        <title>Isolation and identification of novel species under the genus Muribaculum.</title>
        <authorList>
            <person name="Miyake S."/>
            <person name="Ding Y."/>
            <person name="Low A."/>
            <person name="Soh M."/>
            <person name="Seedorf H."/>
        </authorList>
    </citation>
    <scope>NUCLEOTIDE SEQUENCE [LARGE SCALE GENOMIC DNA]</scope>
    <source>
        <strain evidence="4 5">TLL-A4</strain>
    </source>
</reference>
<name>A0A4P7VRL4_9BACT</name>
<accession>A0A4P7VRL4</accession>
<feature type="signal peptide" evidence="2">
    <location>
        <begin position="1"/>
        <end position="24"/>
    </location>
</feature>
<dbReference type="InterPro" id="IPR019847">
    <property type="entry name" value="Gliding_motility_assoc_GldN"/>
</dbReference>
<dbReference type="Proteomes" id="UP000297031">
    <property type="component" value="Chromosome"/>
</dbReference>
<dbReference type="RefSeq" id="WP_136409418.1">
    <property type="nucleotide sequence ID" value="NZ_CP039393.1"/>
</dbReference>
<proteinExistence type="predicted"/>
<dbReference type="KEGG" id="mgod:E7746_00115"/>
<keyword evidence="2" id="KW-0732">Signal</keyword>
<dbReference type="NCBIfam" id="TIGR03523">
    <property type="entry name" value="GldN"/>
    <property type="match status" value="1"/>
</dbReference>
<evidence type="ECO:0000256" key="1">
    <source>
        <dbReference type="SAM" id="MobiDB-lite"/>
    </source>
</evidence>
<dbReference type="Pfam" id="PF19841">
    <property type="entry name" value="GldN"/>
    <property type="match status" value="1"/>
</dbReference>
<feature type="compositionally biased region" description="Basic residues" evidence="1">
    <location>
        <begin position="328"/>
        <end position="343"/>
    </location>
</feature>
<dbReference type="EMBL" id="CP039393">
    <property type="protein sequence ID" value="QCD36982.1"/>
    <property type="molecule type" value="Genomic_DNA"/>
</dbReference>
<organism evidence="4 5">
    <name type="scientific">Muribaculum gordoncarteri</name>
    <dbReference type="NCBI Taxonomy" id="2530390"/>
    <lineage>
        <taxon>Bacteria</taxon>
        <taxon>Pseudomonadati</taxon>
        <taxon>Bacteroidota</taxon>
        <taxon>Bacteroidia</taxon>
        <taxon>Bacteroidales</taxon>
        <taxon>Muribaculaceae</taxon>
        <taxon>Muribaculum</taxon>
    </lineage>
</organism>
<evidence type="ECO:0000313" key="4">
    <source>
        <dbReference type="EMBL" id="QCD36982.1"/>
    </source>
</evidence>